<protein>
    <submittedName>
        <fullName evidence="3">ADP-heptose:LPS heptosyltransferase</fullName>
    </submittedName>
</protein>
<dbReference type="RefSeq" id="WP_209666554.1">
    <property type="nucleotide sequence ID" value="NZ_JAGGMS010000001.1"/>
</dbReference>
<organism evidence="3 4">
    <name type="scientific">Amycolatopsis magusensis</name>
    <dbReference type="NCBI Taxonomy" id="882444"/>
    <lineage>
        <taxon>Bacteria</taxon>
        <taxon>Bacillati</taxon>
        <taxon>Actinomycetota</taxon>
        <taxon>Actinomycetes</taxon>
        <taxon>Pseudonocardiales</taxon>
        <taxon>Pseudonocardiaceae</taxon>
        <taxon>Amycolatopsis</taxon>
    </lineage>
</organism>
<dbReference type="EMBL" id="JAGGMS010000001">
    <property type="protein sequence ID" value="MBP2183375.1"/>
    <property type="molecule type" value="Genomic_DNA"/>
</dbReference>
<evidence type="ECO:0000256" key="1">
    <source>
        <dbReference type="ARBA" id="ARBA00022676"/>
    </source>
</evidence>
<dbReference type="PANTHER" id="PTHR30160:SF1">
    <property type="entry name" value="LIPOPOLYSACCHARIDE 1,2-N-ACETYLGLUCOSAMINETRANSFERASE-RELATED"/>
    <property type="match status" value="1"/>
</dbReference>
<dbReference type="Proteomes" id="UP000741013">
    <property type="component" value="Unassembled WGS sequence"/>
</dbReference>
<dbReference type="InterPro" id="IPR002201">
    <property type="entry name" value="Glyco_trans_9"/>
</dbReference>
<dbReference type="PANTHER" id="PTHR30160">
    <property type="entry name" value="TETRAACYLDISACCHARIDE 4'-KINASE-RELATED"/>
    <property type="match status" value="1"/>
</dbReference>
<evidence type="ECO:0000313" key="3">
    <source>
        <dbReference type="EMBL" id="MBP2183375.1"/>
    </source>
</evidence>
<accession>A0ABS4PVD5</accession>
<comment type="caution">
    <text evidence="3">The sequence shown here is derived from an EMBL/GenBank/DDBJ whole genome shotgun (WGS) entry which is preliminary data.</text>
</comment>
<keyword evidence="1" id="KW-0328">Glycosyltransferase</keyword>
<name>A0ABS4PVD5_9PSEU</name>
<evidence type="ECO:0000256" key="2">
    <source>
        <dbReference type="ARBA" id="ARBA00022679"/>
    </source>
</evidence>
<dbReference type="SUPFAM" id="SSF53756">
    <property type="entry name" value="UDP-Glycosyltransferase/glycogen phosphorylase"/>
    <property type="match status" value="1"/>
</dbReference>
<sequence>MSGILVLRALGLGDLLVAVPALRGLRRAFPDERITLAAPEPLRELVPLLDAVDDLVPVPGLGALKAPEERPTLLVNLHGSGPESLADLAAVAGEAPVMSHAHADFPQYRGPQWTEELPERERWCRLLSYYGIDADPGELRIGRPAESSPVPGAVVVHPGAAFPARRWPPTRFSTVARELAAAGHRVVITGSAAERELAREVAAGAGLGEGAVFAGRTGLRALTALIADAALVVCGDTGVAHLASACGTASVLLFGPTAPARWGPPDQGRHIVLWAGTTGDPFADRPDPGLLKIEVPDVLSATRQALGGERDG</sequence>
<evidence type="ECO:0000313" key="4">
    <source>
        <dbReference type="Proteomes" id="UP000741013"/>
    </source>
</evidence>
<keyword evidence="4" id="KW-1185">Reference proteome</keyword>
<proteinExistence type="predicted"/>
<dbReference type="Gene3D" id="3.40.50.2000">
    <property type="entry name" value="Glycogen Phosphorylase B"/>
    <property type="match status" value="2"/>
</dbReference>
<dbReference type="CDD" id="cd03789">
    <property type="entry name" value="GT9_LPS_heptosyltransferase"/>
    <property type="match status" value="1"/>
</dbReference>
<dbReference type="InterPro" id="IPR051199">
    <property type="entry name" value="LPS_LOS_Heptosyltrfase"/>
</dbReference>
<gene>
    <name evidence="3" type="ORF">JOM49_004901</name>
</gene>
<keyword evidence="2" id="KW-0808">Transferase</keyword>
<dbReference type="Pfam" id="PF01075">
    <property type="entry name" value="Glyco_transf_9"/>
    <property type="match status" value="1"/>
</dbReference>
<reference evidence="3 4" key="1">
    <citation type="submission" date="2021-03" db="EMBL/GenBank/DDBJ databases">
        <title>Sequencing the genomes of 1000 actinobacteria strains.</title>
        <authorList>
            <person name="Klenk H.-P."/>
        </authorList>
    </citation>
    <scope>NUCLEOTIDE SEQUENCE [LARGE SCALE GENOMIC DNA]</scope>
    <source>
        <strain evidence="3 4">DSM 45510</strain>
    </source>
</reference>